<sequence>MAAATASRGGREGRDFPAAPPRRSLLREVLSEAELTELGLDASVDDSPSAPPSISRKRFHGLFLLSALWVLLYWGSFFALLVYLHPEAHRPPDDLQIQRGVYVHVNSAGARGGRMEAARQATEQKSGGSASGVEARNERFQGSENGGQGPVFGEGRADAYPDSRASALPSVDRLHSVSPPSLSSMGSIRAYTTADALNSVDADAETARKAGVSDEASAGIDDVFCSTWAFLLALSVSSVATELGVLYLLRSFTPLPHREGLLAFPLASPSAPSALLSTVAGSLTLLLDFVSHFCQLGDVLFLFAVAPPLFPLPLFLCCLYSVALTTFFLLLLQLRSLLAVHPRDRFALHDGPAACLRAPVALLCRPRLLSALRVLVACLVSTGRLLVRLLSLAFSLCLRVPAACQACLRPRRLRAGALAPAALAPLHAAAQRRLFRRDLDASCCAEGDAGVWGEPSDREQSLIGAAAVSSCEASLPPPASGLQGDEHRREEKDAGSLPPAACSHASPSRGLSAVGEGGSQGGFASSSRVSGRIAEGRTRQGARAQGGGILQQVLHGFLQAKRPSAGRSEGRGAFAARAESPGVRAPHAADALPSAQVSLLSPSSSCAFVSTSFFAPERDCEGGLESVETSRKSEDGEEERRERRDRRERGVSRRGEDAERKSEEEGRTTTSRTGNWARGREGEDGEAAGETQDFADGSEVMKLTNHFLLLDMAAATDALKNHFLPAEKLEAFEFGASLLSLSRFYLGDLCLLFFLAYPVCAFGSASLPVVLLLFHCAKILLQTLLFLLKSDASIWELWCYDLD</sequence>
<dbReference type="OMA" id="SMATELC"/>
<dbReference type="RefSeq" id="XP_003885810.1">
    <property type="nucleotide sequence ID" value="XM_003885761.1"/>
</dbReference>
<evidence type="ECO:0000256" key="2">
    <source>
        <dbReference type="SAM" id="Phobius"/>
    </source>
</evidence>
<dbReference type="Proteomes" id="UP000007494">
    <property type="component" value="Chromosome XII"/>
</dbReference>
<feature type="transmembrane region" description="Helical" evidence="2">
    <location>
        <begin position="299"/>
        <end position="332"/>
    </location>
</feature>
<gene>
    <name evidence="4" type="ORF">BN1204_062100</name>
    <name evidence="3" type="ORF">NCLIV_062100</name>
</gene>
<proteinExistence type="predicted"/>
<dbReference type="InParanoid" id="F0VPY7"/>
<dbReference type="EMBL" id="FR823393">
    <property type="protein sequence ID" value="CBZ55784.1"/>
    <property type="molecule type" value="Genomic_DNA"/>
</dbReference>
<reference evidence="5" key="3">
    <citation type="journal article" date="2012" name="PLoS Pathog.">
        <title>Comparative genomics of the apicomplexan parasites Toxoplasma gondii and Neospora caninum: Coccidia differing in host range and transmission strategy.</title>
        <authorList>
            <person name="Reid A.J."/>
            <person name="Vermont S.J."/>
            <person name="Cotton J.A."/>
            <person name="Harris D."/>
            <person name="Hill-Cawthorne G.A."/>
            <person name="Konen-Waisman S."/>
            <person name="Latham S.M."/>
            <person name="Mourier T."/>
            <person name="Norton R."/>
            <person name="Quail M.A."/>
            <person name="Sanders M."/>
            <person name="Shanmugam D."/>
            <person name="Sohal A."/>
            <person name="Wasmuth J.D."/>
            <person name="Brunk B."/>
            <person name="Grigg M.E."/>
            <person name="Howard J.C."/>
            <person name="Parkinson J."/>
            <person name="Roos D.S."/>
            <person name="Trees A.J."/>
            <person name="Berriman M."/>
            <person name="Pain A."/>
            <person name="Wastling J.M."/>
        </authorList>
    </citation>
    <scope>NUCLEOTIDE SEQUENCE [LARGE SCALE GENOMIC DNA]</scope>
    <source>
        <strain evidence="5">Liverpool</strain>
    </source>
</reference>
<feature type="region of interest" description="Disordered" evidence="1">
    <location>
        <begin position="619"/>
        <end position="694"/>
    </location>
</feature>
<evidence type="ECO:0000313" key="4">
    <source>
        <dbReference type="EMBL" id="CEL70527.1"/>
    </source>
</evidence>
<dbReference type="VEuPathDB" id="ToxoDB:NCLIV_062100"/>
<reference evidence="4" key="4">
    <citation type="journal article" date="2015" name="PLoS ONE">
        <title>Comprehensive Evaluation of Toxoplasma gondii VEG and Neospora caninum LIV Genomes with Tachyzoite Stage Transcriptome and Proteome Defines Novel Transcript Features.</title>
        <authorList>
            <person name="Ramaprasad A."/>
            <person name="Mourier T."/>
            <person name="Naeem R."/>
            <person name="Malas T.B."/>
            <person name="Moussa E."/>
            <person name="Panigrahi A."/>
            <person name="Vermont S.J."/>
            <person name="Otto T.D."/>
            <person name="Wastling J."/>
            <person name="Pain A."/>
        </authorList>
    </citation>
    <scope>NUCLEOTIDE SEQUENCE</scope>
    <source>
        <strain evidence="4">Liverpool</strain>
    </source>
</reference>
<name>F0VPY7_NEOCL</name>
<dbReference type="eggNOG" id="ENOG502QYR1">
    <property type="taxonomic scope" value="Eukaryota"/>
</dbReference>
<feature type="transmembrane region" description="Helical" evidence="2">
    <location>
        <begin position="228"/>
        <end position="249"/>
    </location>
</feature>
<dbReference type="GeneID" id="13441215"/>
<keyword evidence="2" id="KW-1133">Transmembrane helix</keyword>
<feature type="transmembrane region" description="Helical" evidence="2">
    <location>
        <begin position="261"/>
        <end position="287"/>
    </location>
</feature>
<evidence type="ECO:0000256" key="1">
    <source>
        <dbReference type="SAM" id="MobiDB-lite"/>
    </source>
</evidence>
<keyword evidence="5" id="KW-1185">Reference proteome</keyword>
<feature type="transmembrane region" description="Helical" evidence="2">
    <location>
        <begin position="62"/>
        <end position="84"/>
    </location>
</feature>
<keyword evidence="2" id="KW-0472">Membrane</keyword>
<protein>
    <recommendedName>
        <fullName evidence="6">Transmembrane protein</fullName>
    </recommendedName>
</protein>
<reference evidence="3" key="1">
    <citation type="submission" date="2011-02" db="EMBL/GenBank/DDBJ databases">
        <authorList>
            <person name="Aslett M."/>
        </authorList>
    </citation>
    <scope>NUCLEOTIDE SEQUENCE</scope>
    <source>
        <strain evidence="3">Liverpool</strain>
    </source>
</reference>
<keyword evidence="2" id="KW-0812">Transmembrane</keyword>
<organism evidence="3 5">
    <name type="scientific">Neospora caninum (strain Liverpool)</name>
    <dbReference type="NCBI Taxonomy" id="572307"/>
    <lineage>
        <taxon>Eukaryota</taxon>
        <taxon>Sar</taxon>
        <taxon>Alveolata</taxon>
        <taxon>Apicomplexa</taxon>
        <taxon>Conoidasida</taxon>
        <taxon>Coccidia</taxon>
        <taxon>Eucoccidiorida</taxon>
        <taxon>Eimeriorina</taxon>
        <taxon>Sarcocystidae</taxon>
        <taxon>Neospora</taxon>
    </lineage>
</organism>
<feature type="region of interest" description="Disordered" evidence="1">
    <location>
        <begin position="113"/>
        <end position="156"/>
    </location>
</feature>
<dbReference type="EMBL" id="LN714487">
    <property type="protein sequence ID" value="CEL70527.1"/>
    <property type="molecule type" value="Genomic_DNA"/>
</dbReference>
<dbReference type="OrthoDB" id="347736at2759"/>
<evidence type="ECO:0008006" key="6">
    <source>
        <dbReference type="Google" id="ProtNLM"/>
    </source>
</evidence>
<feature type="compositionally biased region" description="Basic and acidic residues" evidence="1">
    <location>
        <begin position="628"/>
        <end position="667"/>
    </location>
</feature>
<evidence type="ECO:0000313" key="3">
    <source>
        <dbReference type="EMBL" id="CBZ55784.1"/>
    </source>
</evidence>
<feature type="transmembrane region" description="Helical" evidence="2">
    <location>
        <begin position="744"/>
        <end position="764"/>
    </location>
</feature>
<reference evidence="3" key="2">
    <citation type="submission" date="2011-03" db="EMBL/GenBank/DDBJ databases">
        <title>Comparative genomics and transcriptomics of Neospora caninum and Toxoplasma gondii.</title>
        <authorList>
            <person name="Reid A.J."/>
            <person name="Sohal A."/>
            <person name="Harris D."/>
            <person name="Quail M."/>
            <person name="Sanders M."/>
            <person name="Berriman M."/>
            <person name="Wastling J.M."/>
            <person name="Pain A."/>
        </authorList>
    </citation>
    <scope>NUCLEOTIDE SEQUENCE</scope>
    <source>
        <strain evidence="3">Liverpool</strain>
    </source>
</reference>
<accession>F0VPY7</accession>
<feature type="compositionally biased region" description="Basic and acidic residues" evidence="1">
    <location>
        <begin position="484"/>
        <end position="494"/>
    </location>
</feature>
<feature type="region of interest" description="Disordered" evidence="1">
    <location>
        <begin position="470"/>
        <end position="547"/>
    </location>
</feature>
<evidence type="ECO:0000313" key="5">
    <source>
        <dbReference type="Proteomes" id="UP000007494"/>
    </source>
</evidence>
<feature type="region of interest" description="Disordered" evidence="1">
    <location>
        <begin position="1"/>
        <end position="21"/>
    </location>
</feature>
<dbReference type="AlphaFoldDB" id="F0VPY7"/>